<evidence type="ECO:0000313" key="2">
    <source>
        <dbReference type="Proteomes" id="UP000028486"/>
    </source>
</evidence>
<sequence>MSSLLDIHKYSKKAFQHLYEKLSNKDFKRSYITKDDPITAVTGILWDITQGDKELKKIIETMDNIDKIKAENSRSRLEKITVTWLKKAYREHFENGYVISRSMYLKFIKIIMKPTSKEGENKLIASGTKLYNKIYSAYKMRQMSVRKTDKLDELKAKYPNLNIETAYRYAIVTGKFNLNADDIEDFEYLVQFLTQNQK</sequence>
<keyword evidence="1" id="KW-0614">Plasmid</keyword>
<dbReference type="RefSeq" id="WP_041572721.1">
    <property type="nucleotide sequence ID" value="NZ_CP009044.1"/>
</dbReference>
<dbReference type="KEGG" id="caj:CIG1485E_a0080"/>
<keyword evidence="2" id="KW-1185">Reference proteome</keyword>
<dbReference type="OrthoDB" id="5368638at2"/>
<dbReference type="Proteomes" id="UP000028486">
    <property type="component" value="Plasmid pCIG1485E"/>
</dbReference>
<dbReference type="AlphaFoldDB" id="A0A076FBK1"/>
<dbReference type="EMBL" id="CP009044">
    <property type="protein sequence ID" value="AII15605.1"/>
    <property type="molecule type" value="Genomic_DNA"/>
</dbReference>
<accession>A0A076FBK1</accession>
<dbReference type="eggNOG" id="ENOG5032NZA">
    <property type="taxonomic scope" value="Bacteria"/>
</dbReference>
<protein>
    <submittedName>
        <fullName evidence="1">Uncharacterized protein</fullName>
    </submittedName>
</protein>
<organism evidence="1 2">
    <name type="scientific">Campylobacter iguaniorum</name>
    <dbReference type="NCBI Taxonomy" id="1244531"/>
    <lineage>
        <taxon>Bacteria</taxon>
        <taxon>Pseudomonadati</taxon>
        <taxon>Campylobacterota</taxon>
        <taxon>Epsilonproteobacteria</taxon>
        <taxon>Campylobacterales</taxon>
        <taxon>Campylobacteraceae</taxon>
        <taxon>Campylobacter</taxon>
    </lineage>
</organism>
<name>A0A076FBK1_9BACT</name>
<reference evidence="1 2" key="1">
    <citation type="journal article" date="2014" name="Genome Announc.">
        <title>Complete Genome Sequence of Campylobacter iguaniorum Strain 1485ET, Isolated from a Bearded Dragon (Pogona vitticeps).</title>
        <authorList>
            <person name="Gilbert M.J."/>
            <person name="Miller W.G."/>
            <person name="Yee E."/>
            <person name="Kik M."/>
            <person name="Wagenaar J.A."/>
            <person name="Duim B."/>
        </authorList>
    </citation>
    <scope>NUCLEOTIDE SEQUENCE [LARGE SCALE GENOMIC DNA]</scope>
    <source>
        <strain evidence="1 2">1485E</strain>
        <plasmid evidence="1">pCIG1485E</plasmid>
    </source>
</reference>
<evidence type="ECO:0000313" key="1">
    <source>
        <dbReference type="EMBL" id="AII15605.1"/>
    </source>
</evidence>
<proteinExistence type="predicted"/>
<gene>
    <name evidence="1" type="ORF">CIG1485E_a0080</name>
</gene>
<dbReference type="HOGENOM" id="CLU_1375977_0_0_7"/>
<geneLocation type="plasmid" evidence="1 2">
    <name>pCIG1485E</name>
</geneLocation>